<accession>A0ABN3KI59</accession>
<protein>
    <submittedName>
        <fullName evidence="1">Uncharacterized protein</fullName>
    </submittedName>
</protein>
<sequence>MERDGQLPLYDLVAARLKDAHTAVRRLQVPQDVRATLARRLLAITAASKHDLAGAARRLERLMEDIGRGGFPAEQEDRRAEGSA</sequence>
<dbReference type="EMBL" id="BAAASZ010000032">
    <property type="protein sequence ID" value="GAA2457644.1"/>
    <property type="molecule type" value="Genomic_DNA"/>
</dbReference>
<dbReference type="Proteomes" id="UP001501638">
    <property type="component" value="Unassembled WGS sequence"/>
</dbReference>
<name>A0ABN3KI59_9ACTN</name>
<reference evidence="1 2" key="1">
    <citation type="journal article" date="2019" name="Int. J. Syst. Evol. Microbiol.">
        <title>The Global Catalogue of Microorganisms (GCM) 10K type strain sequencing project: providing services to taxonomists for standard genome sequencing and annotation.</title>
        <authorList>
            <consortium name="The Broad Institute Genomics Platform"/>
            <consortium name="The Broad Institute Genome Sequencing Center for Infectious Disease"/>
            <person name="Wu L."/>
            <person name="Ma J."/>
        </authorList>
    </citation>
    <scope>NUCLEOTIDE SEQUENCE [LARGE SCALE GENOMIC DNA]</scope>
    <source>
        <strain evidence="1 2">JCM 6305</strain>
    </source>
</reference>
<comment type="caution">
    <text evidence="1">The sequence shown here is derived from an EMBL/GenBank/DDBJ whole genome shotgun (WGS) entry which is preliminary data.</text>
</comment>
<evidence type="ECO:0000313" key="1">
    <source>
        <dbReference type="EMBL" id="GAA2457644.1"/>
    </source>
</evidence>
<dbReference type="RefSeq" id="WP_344326883.1">
    <property type="nucleotide sequence ID" value="NZ_BAAASZ010000032.1"/>
</dbReference>
<evidence type="ECO:0000313" key="2">
    <source>
        <dbReference type="Proteomes" id="UP001501638"/>
    </source>
</evidence>
<proteinExistence type="predicted"/>
<keyword evidence="2" id="KW-1185">Reference proteome</keyword>
<gene>
    <name evidence="1" type="ORF">GCM10010405_47200</name>
</gene>
<organism evidence="1 2">
    <name type="scientific">Streptomyces macrosporus</name>
    <dbReference type="NCBI Taxonomy" id="44032"/>
    <lineage>
        <taxon>Bacteria</taxon>
        <taxon>Bacillati</taxon>
        <taxon>Actinomycetota</taxon>
        <taxon>Actinomycetes</taxon>
        <taxon>Kitasatosporales</taxon>
        <taxon>Streptomycetaceae</taxon>
        <taxon>Streptomyces</taxon>
    </lineage>
</organism>